<feature type="compositionally biased region" description="Polar residues" evidence="1">
    <location>
        <begin position="319"/>
        <end position="329"/>
    </location>
</feature>
<dbReference type="EMBL" id="LT934112">
    <property type="protein sequence ID" value="VAH16342.1"/>
    <property type="molecule type" value="Genomic_DNA"/>
</dbReference>
<protein>
    <recommendedName>
        <fullName evidence="4">Retrotransposon Copia-like N-terminal domain-containing protein</fullName>
    </recommendedName>
</protein>
<dbReference type="PANTHER" id="PTHR47481">
    <property type="match status" value="1"/>
</dbReference>
<evidence type="ECO:0000313" key="3">
    <source>
        <dbReference type="Proteomes" id="UP000324705"/>
    </source>
</evidence>
<accession>A0A9R0QUL7</accession>
<proteinExistence type="predicted"/>
<dbReference type="OMA" id="SMHHINI"/>
<dbReference type="Proteomes" id="UP000324705">
    <property type="component" value="Chromosome 1B"/>
</dbReference>
<reference evidence="2 3" key="1">
    <citation type="submission" date="2017-09" db="EMBL/GenBank/DDBJ databases">
        <authorList>
            <consortium name="International Durum Wheat Genome Sequencing Consortium (IDWGSC)"/>
            <person name="Milanesi L."/>
        </authorList>
    </citation>
    <scope>NUCLEOTIDE SEQUENCE [LARGE SCALE GENOMIC DNA]</scope>
    <source>
        <strain evidence="3">cv. Svevo</strain>
    </source>
</reference>
<feature type="region of interest" description="Disordered" evidence="1">
    <location>
        <begin position="198"/>
        <end position="329"/>
    </location>
</feature>
<dbReference type="AlphaFoldDB" id="A0A9R0QUL7"/>
<dbReference type="PANTHER" id="PTHR47481:SF10">
    <property type="entry name" value="COPIA-LIKE POLYPROTEIN_RETROTRANSPOSON"/>
    <property type="match status" value="1"/>
</dbReference>
<gene>
    <name evidence="2" type="ORF">TRITD_1Bv1G100050</name>
</gene>
<name>A0A9R0QUL7_TRITD</name>
<dbReference type="Pfam" id="PF14223">
    <property type="entry name" value="Retrotran_gag_2"/>
    <property type="match status" value="1"/>
</dbReference>
<organism evidence="2 3">
    <name type="scientific">Triticum turgidum subsp. durum</name>
    <name type="common">Durum wheat</name>
    <name type="synonym">Triticum durum</name>
    <dbReference type="NCBI Taxonomy" id="4567"/>
    <lineage>
        <taxon>Eukaryota</taxon>
        <taxon>Viridiplantae</taxon>
        <taxon>Streptophyta</taxon>
        <taxon>Embryophyta</taxon>
        <taxon>Tracheophyta</taxon>
        <taxon>Spermatophyta</taxon>
        <taxon>Magnoliopsida</taxon>
        <taxon>Liliopsida</taxon>
        <taxon>Poales</taxon>
        <taxon>Poaceae</taxon>
        <taxon>BOP clade</taxon>
        <taxon>Pooideae</taxon>
        <taxon>Triticodae</taxon>
        <taxon>Triticeae</taxon>
        <taxon>Triticinae</taxon>
        <taxon>Triticum</taxon>
    </lineage>
</organism>
<evidence type="ECO:0000313" key="2">
    <source>
        <dbReference type="EMBL" id="VAH16342.1"/>
    </source>
</evidence>
<dbReference type="Gramene" id="TRITD1Bv1G100050.1">
    <property type="protein sequence ID" value="TRITD1Bv1G100050.1"/>
    <property type="gene ID" value="TRITD1Bv1G100050"/>
</dbReference>
<feature type="region of interest" description="Disordered" evidence="1">
    <location>
        <begin position="357"/>
        <end position="378"/>
    </location>
</feature>
<evidence type="ECO:0008006" key="4">
    <source>
        <dbReference type="Google" id="ProtNLM"/>
    </source>
</evidence>
<feature type="compositionally biased region" description="Basic residues" evidence="1">
    <location>
        <begin position="246"/>
        <end position="255"/>
    </location>
</feature>
<keyword evidence="3" id="KW-1185">Reference proteome</keyword>
<sequence>MHHINISSFIPFKLSLDANNYTKWRQLFAFVLTKYQVEDHVEEAVDPLHADAIWRNDDITIVLWIYATISDELYDVVQSPNNTAYQLWRELEVFFRDSAAGRAVHIGAEFQATVQGDLSIAQYCRRLKQLSDAMADVGEPVTDRSLTLQLVRGLSRRFHVMATLLPMQVPFPTFNQARSRLLLEEISLGERERTEGAAALSIGHGGGSSSGNSERGGDRGERQPPPSPSDKGKGPATPPSGDHQRGGRGRGRGRGHGSNTSSPAPLGRGQQPWLGYFAPWGSPAPSPQQWRAPWTPPNSAGVLGPRPGAPHQAYPVGMPSSSSTPPWKQQQALMAQAFANMNMQQPPATHEWFMDTGATSHVAGSSGHGNGENSDAVQ</sequence>
<evidence type="ECO:0000256" key="1">
    <source>
        <dbReference type="SAM" id="MobiDB-lite"/>
    </source>
</evidence>